<dbReference type="RefSeq" id="WP_230097514.1">
    <property type="nucleotide sequence ID" value="NZ_CAKKNS010000010.1"/>
</dbReference>
<proteinExistence type="predicted"/>
<organism evidence="1 2">
    <name type="scientific">Periweissella fabaria</name>
    <dbReference type="NCBI Taxonomy" id="546157"/>
    <lineage>
        <taxon>Bacteria</taxon>
        <taxon>Bacillati</taxon>
        <taxon>Bacillota</taxon>
        <taxon>Bacilli</taxon>
        <taxon>Lactobacillales</taxon>
        <taxon>Lactobacillaceae</taxon>
        <taxon>Periweissella</taxon>
    </lineage>
</organism>
<name>A0ABM8Z881_9LACO</name>
<dbReference type="Proteomes" id="UP000789707">
    <property type="component" value="Unassembled WGS sequence"/>
</dbReference>
<dbReference type="EMBL" id="CAKKNS010000010">
    <property type="protein sequence ID" value="CAH0417492.1"/>
    <property type="molecule type" value="Genomic_DNA"/>
</dbReference>
<keyword evidence="2" id="KW-1185">Reference proteome</keyword>
<evidence type="ECO:0000313" key="1">
    <source>
        <dbReference type="EMBL" id="CAH0417492.1"/>
    </source>
</evidence>
<gene>
    <name evidence="1" type="ORF">WFA24289_01834</name>
</gene>
<comment type="caution">
    <text evidence="1">The sequence shown here is derived from an EMBL/GenBank/DDBJ whole genome shotgun (WGS) entry which is preliminary data.</text>
</comment>
<reference evidence="1 2" key="1">
    <citation type="submission" date="2021-11" db="EMBL/GenBank/DDBJ databases">
        <authorList>
            <person name="Depoorter E."/>
        </authorList>
    </citation>
    <scope>NUCLEOTIDE SEQUENCE [LARGE SCALE GENOMIC DNA]</scope>
    <source>
        <strain evidence="1 2">LMG 24289</strain>
    </source>
</reference>
<evidence type="ECO:0000313" key="2">
    <source>
        <dbReference type="Proteomes" id="UP000789707"/>
    </source>
</evidence>
<sequence length="68" mass="8023">MMTPVQLAEFDRVSALVLTLADAFQLISTRPTFYPHLFEYLYDVANAHSANKHQRVFSEKWYEQMELI</sequence>
<protein>
    <submittedName>
        <fullName evidence="1">Uncharacterized protein</fullName>
    </submittedName>
</protein>
<accession>A0ABM8Z881</accession>